<organism evidence="2 3">
    <name type="scientific">Limnobaculum xujianqingii</name>
    <dbReference type="NCBI Taxonomy" id="2738837"/>
    <lineage>
        <taxon>Bacteria</taxon>
        <taxon>Pseudomonadati</taxon>
        <taxon>Pseudomonadota</taxon>
        <taxon>Gammaproteobacteria</taxon>
        <taxon>Enterobacterales</taxon>
        <taxon>Budviciaceae</taxon>
        <taxon>Limnobaculum</taxon>
    </lineage>
</organism>
<reference evidence="2 4" key="1">
    <citation type="submission" date="2020-11" db="EMBL/GenBank/DDBJ databases">
        <title>Insectihabitans protaetiae gen. nov. sp. nov. and Insectihabitans allomyrinae sp. nov., isolated from larvae of Protaetia brevitarsis seulensis and Allomyrina dichotoma, respectively.</title>
        <authorList>
            <person name="Lee S.D."/>
            <person name="Byeon Y.-S."/>
            <person name="Kim S.-M."/>
            <person name="Yang H.L."/>
            <person name="Kim I.S."/>
        </authorList>
    </citation>
    <scope>NUCLEOTIDE SEQUENCE</scope>
    <source>
        <strain evidence="2">CWB-B4</strain>
        <strain evidence="1 4">CWB-B43</strain>
    </source>
</reference>
<dbReference type="EMBL" id="JADRCQ010000001">
    <property type="protein sequence ID" value="MBK5072683.1"/>
    <property type="molecule type" value="Genomic_DNA"/>
</dbReference>
<protein>
    <recommendedName>
        <fullName evidence="5">Fimbrial protein</fullName>
    </recommendedName>
</protein>
<accession>A0A9D7AHG0</accession>
<sequence length="437" mass="47330">MKKWCSSGHLLWLSTSICIFGLTTPTTVFSASFSYNYLWATGSNAGRSAGVCSFIIPDNRPFQNSRTLIVDNSLPDGSVIFSWDYNNFFPEMGVSCIGSGIDNNTNVVNYNGSQLAGTPIVMDTTISHGGAQIIPGLSKTNIEGIGIRFYIKAITDSIDESMNNGLERQLVSFSYTTEGSIYKAPKNVEYITASVKAYTRGHFIKTASNRFLLNSEAKFAVRAELVKTGTVSNYGALSLKTPNTTYSTTAILSPTLPTNLFNGDAITIQQPACRLRGATNYQINLGRWVNMASNSIQSNVSLPVSGNTKSVGLNLECSGKLNNVEFSFQDTGASPLTNRNISLYDSIGGQKIEGLEVEMLYNGTRLNVHKMGEATTTYKTNTGAHGSIKTNPSDLTYNSQSSASFGARFVQRSAIKRNGVAYTGPVTGKVNMFVTYY</sequence>
<evidence type="ECO:0008006" key="5">
    <source>
        <dbReference type="Google" id="ProtNLM"/>
    </source>
</evidence>
<keyword evidence="4" id="KW-1185">Reference proteome</keyword>
<dbReference type="Gene3D" id="2.60.40.3310">
    <property type="match status" value="1"/>
</dbReference>
<evidence type="ECO:0000313" key="1">
    <source>
        <dbReference type="EMBL" id="MBK5072683.1"/>
    </source>
</evidence>
<dbReference type="AlphaFoldDB" id="A0A9D7AHG0"/>
<dbReference type="Proteomes" id="UP000807542">
    <property type="component" value="Unassembled WGS sequence"/>
</dbReference>
<evidence type="ECO:0000313" key="4">
    <source>
        <dbReference type="Proteomes" id="UP001296969"/>
    </source>
</evidence>
<dbReference type="RefSeq" id="WP_228397716.1">
    <property type="nucleotide sequence ID" value="NZ_JADRCP010000001.1"/>
</dbReference>
<proteinExistence type="predicted"/>
<evidence type="ECO:0000313" key="2">
    <source>
        <dbReference type="EMBL" id="MBK5175992.1"/>
    </source>
</evidence>
<comment type="caution">
    <text evidence="2">The sequence shown here is derived from an EMBL/GenBank/DDBJ whole genome shotgun (WGS) entry which is preliminary data.</text>
</comment>
<evidence type="ECO:0000313" key="3">
    <source>
        <dbReference type="Proteomes" id="UP000807542"/>
    </source>
</evidence>
<gene>
    <name evidence="2" type="ORF">I2492_06610</name>
    <name evidence="1" type="ORF">I2493_06610</name>
</gene>
<name>A0A9D7AHG0_9GAMM</name>
<dbReference type="EMBL" id="JADRCP010000001">
    <property type="protein sequence ID" value="MBK5175992.1"/>
    <property type="molecule type" value="Genomic_DNA"/>
</dbReference>
<dbReference type="Proteomes" id="UP001296969">
    <property type="component" value="Unassembled WGS sequence"/>
</dbReference>